<keyword evidence="1" id="KW-0472">Membrane</keyword>
<proteinExistence type="predicted"/>
<gene>
    <name evidence="2" type="ORF">J40TS1_35990</name>
</gene>
<comment type="caution">
    <text evidence="2">The sequence shown here is derived from an EMBL/GenBank/DDBJ whole genome shotgun (WGS) entry which is preliminary data.</text>
</comment>
<protein>
    <submittedName>
        <fullName evidence="2">Uncharacterized protein</fullName>
    </submittedName>
</protein>
<accession>A0A919YNY6</accession>
<dbReference type="AlphaFoldDB" id="A0A919YNY6"/>
<organism evidence="2 3">
    <name type="scientific">Paenibacillus montaniterrae</name>
    <dbReference type="NCBI Taxonomy" id="429341"/>
    <lineage>
        <taxon>Bacteria</taxon>
        <taxon>Bacillati</taxon>
        <taxon>Bacillota</taxon>
        <taxon>Bacilli</taxon>
        <taxon>Bacillales</taxon>
        <taxon>Paenibacillaceae</taxon>
        <taxon>Paenibacillus</taxon>
    </lineage>
</organism>
<keyword evidence="1" id="KW-0812">Transmembrane</keyword>
<sequence>MKKRWVLLPLSFVLVLALLIGGLIIYIAPSKQLTMDYTPIKLEDKLLGMVRNLSTDLVLTESDINALLKANMNRQPHKQLTIEGAHFTLQDNILYADLNVLLADRVPAELHASYVVTWHDPELKLQPVGLKVKGLTLPVSWLNEITFPIYDADETLIVIDRLYTQGNELVIKLKLSLFR</sequence>
<dbReference type="RefSeq" id="WP_213517822.1">
    <property type="nucleotide sequence ID" value="NZ_BOSE01000007.1"/>
</dbReference>
<evidence type="ECO:0000313" key="3">
    <source>
        <dbReference type="Proteomes" id="UP000683139"/>
    </source>
</evidence>
<reference evidence="2" key="1">
    <citation type="submission" date="2021-03" db="EMBL/GenBank/DDBJ databases">
        <title>Antimicrobial resistance genes in bacteria isolated from Japanese honey, and their potential for conferring macrolide and lincosamide resistance in the American foulbrood pathogen Paenibacillus larvae.</title>
        <authorList>
            <person name="Okamoto M."/>
            <person name="Kumagai M."/>
            <person name="Kanamori H."/>
            <person name="Takamatsu D."/>
        </authorList>
    </citation>
    <scope>NUCLEOTIDE SEQUENCE</scope>
    <source>
        <strain evidence="2">J40TS1</strain>
    </source>
</reference>
<evidence type="ECO:0000313" key="2">
    <source>
        <dbReference type="EMBL" id="GIP17957.1"/>
    </source>
</evidence>
<evidence type="ECO:0000256" key="1">
    <source>
        <dbReference type="SAM" id="Phobius"/>
    </source>
</evidence>
<dbReference type="Proteomes" id="UP000683139">
    <property type="component" value="Unassembled WGS sequence"/>
</dbReference>
<name>A0A919YNY6_9BACL</name>
<keyword evidence="1" id="KW-1133">Transmembrane helix</keyword>
<dbReference type="EMBL" id="BOSE01000007">
    <property type="protein sequence ID" value="GIP17957.1"/>
    <property type="molecule type" value="Genomic_DNA"/>
</dbReference>
<keyword evidence="3" id="KW-1185">Reference proteome</keyword>
<feature type="transmembrane region" description="Helical" evidence="1">
    <location>
        <begin position="6"/>
        <end position="28"/>
    </location>
</feature>